<dbReference type="Pfam" id="PF08713">
    <property type="entry name" value="DNA_alkylation"/>
    <property type="match status" value="1"/>
</dbReference>
<dbReference type="InterPro" id="IPR014825">
    <property type="entry name" value="DNA_alkylation"/>
</dbReference>
<sequence length="294" mass="32856">MRPPRGSRRDRTTGRTHGTYGCDQKSARMLRSRAPGSAQRATNRGDVRGAGSSTAPLPPAMIDHMASSTASAASGPPTAASVRRQLEASVSLAERERTMKRMADASIPVLGVRMGTVFEIAKANVGMPLDEVDRMLDDDTYEVRVAAVSVLDFRARQRRTTDADRRAMFELWMRRLDRIDTWDLIDRAAPRVIGWYLLDKPRDPLFALARDDEWWHRRTAITAAFWIIRARDLDDPLALCELLADDPVHFVQTNVGVALREIGRVDPGRLEDFLARRGDDLSAHARRTARSALG</sequence>
<name>A0A5C1YHK9_9MICO</name>
<dbReference type="Gene3D" id="1.25.10.90">
    <property type="match status" value="1"/>
</dbReference>
<feature type="compositionally biased region" description="Low complexity" evidence="1">
    <location>
        <begin position="66"/>
        <end position="81"/>
    </location>
</feature>
<evidence type="ECO:0000313" key="2">
    <source>
        <dbReference type="EMBL" id="QEO15055.1"/>
    </source>
</evidence>
<feature type="region of interest" description="Disordered" evidence="1">
    <location>
        <begin position="1"/>
        <end position="61"/>
    </location>
</feature>
<feature type="region of interest" description="Disordered" evidence="1">
    <location>
        <begin position="66"/>
        <end position="85"/>
    </location>
</feature>
<dbReference type="OrthoDB" id="9775346at2"/>
<keyword evidence="3" id="KW-1185">Reference proteome</keyword>
<dbReference type="PANTHER" id="PTHR34070:SF1">
    <property type="entry name" value="DNA ALKYLATION REPAIR PROTEIN"/>
    <property type="match status" value="1"/>
</dbReference>
<dbReference type="AlphaFoldDB" id="A0A5C1YHK9"/>
<accession>A0A5C1YHK9</accession>
<dbReference type="CDD" id="cd06561">
    <property type="entry name" value="AlkD_like"/>
    <property type="match status" value="1"/>
</dbReference>
<reference evidence="2 3" key="1">
    <citation type="submission" date="2019-09" db="EMBL/GenBank/DDBJ databases">
        <title>Genome sequencing of strain KACC 19306.</title>
        <authorList>
            <person name="Heo J."/>
            <person name="Kim S.-J."/>
            <person name="Kim J.-S."/>
            <person name="Hong S.-B."/>
            <person name="Kwon S.-W."/>
        </authorList>
    </citation>
    <scope>NUCLEOTIDE SEQUENCE [LARGE SCALE GENOMIC DNA]</scope>
    <source>
        <strain evidence="2 3">KACC 19306</strain>
    </source>
</reference>
<dbReference type="PANTHER" id="PTHR34070">
    <property type="entry name" value="ARMADILLO-TYPE FOLD"/>
    <property type="match status" value="1"/>
</dbReference>
<protein>
    <submittedName>
        <fullName evidence="2">DNA alkylation repair protein</fullName>
    </submittedName>
</protein>
<gene>
    <name evidence="2" type="ORF">FLP10_11990</name>
</gene>
<dbReference type="KEGG" id="ail:FLP10_11990"/>
<proteinExistence type="predicted"/>
<evidence type="ECO:0000256" key="1">
    <source>
        <dbReference type="SAM" id="MobiDB-lite"/>
    </source>
</evidence>
<dbReference type="Proteomes" id="UP000324678">
    <property type="component" value="Chromosome"/>
</dbReference>
<dbReference type="InterPro" id="IPR016024">
    <property type="entry name" value="ARM-type_fold"/>
</dbReference>
<dbReference type="SUPFAM" id="SSF48371">
    <property type="entry name" value="ARM repeat"/>
    <property type="match status" value="1"/>
</dbReference>
<organism evidence="2 3">
    <name type="scientific">Agromyces intestinalis</name>
    <dbReference type="NCBI Taxonomy" id="2592652"/>
    <lineage>
        <taxon>Bacteria</taxon>
        <taxon>Bacillati</taxon>
        <taxon>Actinomycetota</taxon>
        <taxon>Actinomycetes</taxon>
        <taxon>Micrococcales</taxon>
        <taxon>Microbacteriaceae</taxon>
        <taxon>Agromyces</taxon>
    </lineage>
</organism>
<evidence type="ECO:0000313" key="3">
    <source>
        <dbReference type="Proteomes" id="UP000324678"/>
    </source>
</evidence>
<dbReference type="EMBL" id="CP043505">
    <property type="protein sequence ID" value="QEO15055.1"/>
    <property type="molecule type" value="Genomic_DNA"/>
</dbReference>